<dbReference type="PANTHER" id="PTHR30302">
    <property type="entry name" value="HYDROGENASE 1 MATURATION PROTEASE"/>
    <property type="match status" value="1"/>
</dbReference>
<evidence type="ECO:0000313" key="6">
    <source>
        <dbReference type="EMBL" id="SDF54862.1"/>
    </source>
</evidence>
<evidence type="ECO:0000313" key="7">
    <source>
        <dbReference type="Proteomes" id="UP000198994"/>
    </source>
</evidence>
<keyword evidence="2 6" id="KW-0645">Protease</keyword>
<keyword evidence="3" id="KW-0064">Aspartyl protease</keyword>
<feature type="region of interest" description="Disordered" evidence="5">
    <location>
        <begin position="149"/>
        <end position="170"/>
    </location>
</feature>
<dbReference type="GO" id="GO:0008047">
    <property type="term" value="F:enzyme activator activity"/>
    <property type="evidence" value="ECO:0007669"/>
    <property type="project" value="InterPro"/>
</dbReference>
<name>A0A1G7LZB2_9RHOB</name>
<gene>
    <name evidence="6" type="ORF">SAMN04488105_12830</name>
</gene>
<dbReference type="SUPFAM" id="SSF53163">
    <property type="entry name" value="HybD-like"/>
    <property type="match status" value="1"/>
</dbReference>
<dbReference type="EMBL" id="FNAV01000028">
    <property type="protein sequence ID" value="SDF54862.1"/>
    <property type="molecule type" value="Genomic_DNA"/>
</dbReference>
<sequence length="170" mass="18188">MPDPRPAFSLFIGVGHPFRRDDAVGPWMAERLALAGCRALAHTGDGADLVGRFGMADDILIADATQSGAPPGHIRLIDARAAPLPDRTFRNSTHEFGLAFAVETARALGLLPRSLWVLGIEGQDFGFGETLSPPVARAAEARVEWLLDRHDGPARGWQPPPGSRPGKKSP</sequence>
<dbReference type="OrthoDB" id="9792731at2"/>
<dbReference type="GO" id="GO:0004190">
    <property type="term" value="F:aspartic-type endopeptidase activity"/>
    <property type="evidence" value="ECO:0007669"/>
    <property type="project" value="UniProtKB-KW"/>
</dbReference>
<dbReference type="CDD" id="cd00518">
    <property type="entry name" value="H2MP"/>
    <property type="match status" value="1"/>
</dbReference>
<proteinExistence type="inferred from homology"/>
<protein>
    <submittedName>
        <fullName evidence="6">Hydrogenase maturation protease</fullName>
    </submittedName>
</protein>
<dbReference type="InterPro" id="IPR000671">
    <property type="entry name" value="Peptidase_A31"/>
</dbReference>
<evidence type="ECO:0000256" key="3">
    <source>
        <dbReference type="ARBA" id="ARBA00022750"/>
    </source>
</evidence>
<dbReference type="PANTHER" id="PTHR30302:SF1">
    <property type="entry name" value="HYDROGENASE 2 MATURATION PROTEASE"/>
    <property type="match status" value="1"/>
</dbReference>
<dbReference type="Proteomes" id="UP000198994">
    <property type="component" value="Unassembled WGS sequence"/>
</dbReference>
<dbReference type="InterPro" id="IPR023430">
    <property type="entry name" value="Pept_HybD-like_dom_sf"/>
</dbReference>
<keyword evidence="7" id="KW-1185">Reference proteome</keyword>
<evidence type="ECO:0000256" key="2">
    <source>
        <dbReference type="ARBA" id="ARBA00022670"/>
    </source>
</evidence>
<accession>A0A1G7LZB2</accession>
<evidence type="ECO:0000256" key="4">
    <source>
        <dbReference type="ARBA" id="ARBA00022801"/>
    </source>
</evidence>
<dbReference type="Pfam" id="PF01750">
    <property type="entry name" value="HycI"/>
    <property type="match status" value="1"/>
</dbReference>
<dbReference type="RefSeq" id="WP_089963972.1">
    <property type="nucleotide sequence ID" value="NZ_FNAV01000028.1"/>
</dbReference>
<reference evidence="7" key="1">
    <citation type="submission" date="2016-10" db="EMBL/GenBank/DDBJ databases">
        <authorList>
            <person name="Varghese N."/>
            <person name="Submissions S."/>
        </authorList>
    </citation>
    <scope>NUCLEOTIDE SEQUENCE [LARGE SCALE GENOMIC DNA]</scope>
    <source>
        <strain evidence="7">DSM 10146</strain>
    </source>
</reference>
<dbReference type="AlphaFoldDB" id="A0A1G7LZB2"/>
<dbReference type="Gene3D" id="3.40.50.1450">
    <property type="entry name" value="HybD-like"/>
    <property type="match status" value="1"/>
</dbReference>
<evidence type="ECO:0000256" key="5">
    <source>
        <dbReference type="SAM" id="MobiDB-lite"/>
    </source>
</evidence>
<dbReference type="NCBIfam" id="TIGR00072">
    <property type="entry name" value="hydrog_prot"/>
    <property type="match status" value="1"/>
</dbReference>
<organism evidence="6 7">
    <name type="scientific">Salipiger thiooxidans</name>
    <dbReference type="NCBI Taxonomy" id="282683"/>
    <lineage>
        <taxon>Bacteria</taxon>
        <taxon>Pseudomonadati</taxon>
        <taxon>Pseudomonadota</taxon>
        <taxon>Alphaproteobacteria</taxon>
        <taxon>Rhodobacterales</taxon>
        <taxon>Roseobacteraceae</taxon>
        <taxon>Salipiger</taxon>
    </lineage>
</organism>
<comment type="similarity">
    <text evidence="1">Belongs to the peptidase A31 family.</text>
</comment>
<evidence type="ECO:0000256" key="1">
    <source>
        <dbReference type="ARBA" id="ARBA00006814"/>
    </source>
</evidence>
<keyword evidence="4" id="KW-0378">Hydrolase</keyword>
<dbReference type="GO" id="GO:0016485">
    <property type="term" value="P:protein processing"/>
    <property type="evidence" value="ECO:0007669"/>
    <property type="project" value="TreeGrafter"/>
</dbReference>
<dbReference type="STRING" id="282683.SAMN04488105_12830"/>